<evidence type="ECO:0000313" key="5">
    <source>
        <dbReference type="Proteomes" id="UP000051845"/>
    </source>
</evidence>
<dbReference type="PATRIC" id="fig|1423733.4.peg.1383"/>
<dbReference type="EMBL" id="AYYR01000023">
    <property type="protein sequence ID" value="KRM76626.1"/>
    <property type="molecule type" value="Genomic_DNA"/>
</dbReference>
<evidence type="ECO:0000256" key="3">
    <source>
        <dbReference type="PIRSR" id="PIRSR016184-1"/>
    </source>
</evidence>
<dbReference type="Gene3D" id="3.10.310.10">
    <property type="entry name" value="Diaminopimelate Epimerase, Chain A, domain 1"/>
    <property type="match status" value="2"/>
</dbReference>
<dbReference type="NCBIfam" id="TIGR00654">
    <property type="entry name" value="PhzF_family"/>
    <property type="match status" value="1"/>
</dbReference>
<dbReference type="RefSeq" id="WP_056996443.1">
    <property type="nucleotide sequence ID" value="NZ_AYYR01000023.1"/>
</dbReference>
<dbReference type="Pfam" id="PF02567">
    <property type="entry name" value="PhzC-PhzF"/>
    <property type="match status" value="1"/>
</dbReference>
<dbReference type="PANTHER" id="PTHR13774:SF39">
    <property type="entry name" value="BIOSYNTHESIS PROTEIN, PUTATIVE-RELATED"/>
    <property type="match status" value="1"/>
</dbReference>
<dbReference type="PIRSF" id="PIRSF016184">
    <property type="entry name" value="PhzC_PhzF"/>
    <property type="match status" value="1"/>
</dbReference>
<dbReference type="STRING" id="33960.TY91_04340"/>
<reference evidence="4 5" key="1">
    <citation type="journal article" date="2015" name="Genome Announc.">
        <title>Expanding the biotechnology potential of lactobacilli through comparative genomics of 213 strains and associated genera.</title>
        <authorList>
            <person name="Sun Z."/>
            <person name="Harris H.M."/>
            <person name="McCann A."/>
            <person name="Guo C."/>
            <person name="Argimon S."/>
            <person name="Zhang W."/>
            <person name="Yang X."/>
            <person name="Jeffery I.B."/>
            <person name="Cooney J.C."/>
            <person name="Kagawa T.F."/>
            <person name="Liu W."/>
            <person name="Song Y."/>
            <person name="Salvetti E."/>
            <person name="Wrobel A."/>
            <person name="Rasinkangas P."/>
            <person name="Parkhill J."/>
            <person name="Rea M.C."/>
            <person name="O'Sullivan O."/>
            <person name="Ritari J."/>
            <person name="Douillard F.P."/>
            <person name="Paul Ross R."/>
            <person name="Yang R."/>
            <person name="Briner A.E."/>
            <person name="Felis G.E."/>
            <person name="de Vos W.M."/>
            <person name="Barrangou R."/>
            <person name="Klaenhammer T.R."/>
            <person name="Caufield P.W."/>
            <person name="Cui Y."/>
            <person name="Zhang H."/>
            <person name="O'Toole P.W."/>
        </authorList>
    </citation>
    <scope>NUCLEOTIDE SEQUENCE [LARGE SCALE GENOMIC DNA]</scope>
    <source>
        <strain evidence="4 5">DSM 20515</strain>
    </source>
</reference>
<dbReference type="GO" id="GO:0005737">
    <property type="term" value="C:cytoplasm"/>
    <property type="evidence" value="ECO:0007669"/>
    <property type="project" value="TreeGrafter"/>
</dbReference>
<evidence type="ECO:0000256" key="1">
    <source>
        <dbReference type="ARBA" id="ARBA00008270"/>
    </source>
</evidence>
<keyword evidence="2" id="KW-0413">Isomerase</keyword>
<feature type="active site" evidence="3">
    <location>
        <position position="47"/>
    </location>
</feature>
<dbReference type="PANTHER" id="PTHR13774">
    <property type="entry name" value="PHENAZINE BIOSYNTHESIS PROTEIN"/>
    <property type="match status" value="1"/>
</dbReference>
<comment type="similarity">
    <text evidence="1">Belongs to the PhzF family.</text>
</comment>
<gene>
    <name evidence="4" type="ORF">FC82_GL001315</name>
</gene>
<sequence>MTQYDLYQVDTFTKTKFTGNATSILTDARGLTDAQMLQITRKLNNSETAFVIPGKDTEADVTVRFFTPTGETPVCGHATIAVANLLAQLQQLTTGQFKIRTKAGIIPVTIALDDDGQTLATMTQNKIAFEARLTGQTLANLFQALHVTKADLIPDLPIQIVNTGHSKVMVPLVELATLNQLKPDLALLTKISQEVGANGFYPFVVTAKQPEFHIHGRMFAPISDNDEDPVTGNANGELGAYLVKYGFSEKGTSSFFFKAYMGNVLHRPGVVEVAVEKQGDRPSAVKIAGGIVHVFQTKLEV</sequence>
<dbReference type="GO" id="GO:0016853">
    <property type="term" value="F:isomerase activity"/>
    <property type="evidence" value="ECO:0007669"/>
    <property type="project" value="UniProtKB-KW"/>
</dbReference>
<comment type="caution">
    <text evidence="4">The sequence shown here is derived from an EMBL/GenBank/DDBJ whole genome shotgun (WGS) entry which is preliminary data.</text>
</comment>
<dbReference type="AlphaFoldDB" id="A0A0R2BDW9"/>
<evidence type="ECO:0000256" key="2">
    <source>
        <dbReference type="ARBA" id="ARBA00023235"/>
    </source>
</evidence>
<dbReference type="Proteomes" id="UP000051845">
    <property type="component" value="Unassembled WGS sequence"/>
</dbReference>
<organism evidence="4 5">
    <name type="scientific">Secundilactobacillus collinoides DSM 20515 = JCM 1123</name>
    <dbReference type="NCBI Taxonomy" id="1423733"/>
    <lineage>
        <taxon>Bacteria</taxon>
        <taxon>Bacillati</taxon>
        <taxon>Bacillota</taxon>
        <taxon>Bacilli</taxon>
        <taxon>Lactobacillales</taxon>
        <taxon>Lactobacillaceae</taxon>
        <taxon>Secundilactobacillus</taxon>
    </lineage>
</organism>
<proteinExistence type="inferred from homology"/>
<name>A0A0R2BDW9_SECCO</name>
<evidence type="ECO:0000313" key="4">
    <source>
        <dbReference type="EMBL" id="KRM76626.1"/>
    </source>
</evidence>
<accession>A0A0R2BDW9</accession>
<dbReference type="InterPro" id="IPR003719">
    <property type="entry name" value="Phenazine_PhzF-like"/>
</dbReference>
<protein>
    <submittedName>
        <fullName evidence="4">Epimerase</fullName>
    </submittedName>
</protein>
<dbReference type="SUPFAM" id="SSF54506">
    <property type="entry name" value="Diaminopimelate epimerase-like"/>
    <property type="match status" value="1"/>
</dbReference>